<evidence type="ECO:0000313" key="2">
    <source>
        <dbReference type="Proteomes" id="UP001054837"/>
    </source>
</evidence>
<reference evidence="1 2" key="1">
    <citation type="submission" date="2021-06" db="EMBL/GenBank/DDBJ databases">
        <title>Caerostris darwini draft genome.</title>
        <authorList>
            <person name="Kono N."/>
            <person name="Arakawa K."/>
        </authorList>
    </citation>
    <scope>NUCLEOTIDE SEQUENCE [LARGE SCALE GENOMIC DNA]</scope>
</reference>
<dbReference type="AlphaFoldDB" id="A0AAV4MR06"/>
<evidence type="ECO:0000313" key="1">
    <source>
        <dbReference type="EMBL" id="GIX73887.1"/>
    </source>
</evidence>
<evidence type="ECO:0008006" key="3">
    <source>
        <dbReference type="Google" id="ProtNLM"/>
    </source>
</evidence>
<proteinExistence type="predicted"/>
<keyword evidence="2" id="KW-1185">Reference proteome</keyword>
<organism evidence="1 2">
    <name type="scientific">Caerostris darwini</name>
    <dbReference type="NCBI Taxonomy" id="1538125"/>
    <lineage>
        <taxon>Eukaryota</taxon>
        <taxon>Metazoa</taxon>
        <taxon>Ecdysozoa</taxon>
        <taxon>Arthropoda</taxon>
        <taxon>Chelicerata</taxon>
        <taxon>Arachnida</taxon>
        <taxon>Araneae</taxon>
        <taxon>Araneomorphae</taxon>
        <taxon>Entelegynae</taxon>
        <taxon>Araneoidea</taxon>
        <taxon>Araneidae</taxon>
        <taxon>Caerostris</taxon>
    </lineage>
</organism>
<gene>
    <name evidence="1" type="ORF">CDAR_204621</name>
</gene>
<name>A0AAV4MR06_9ARAC</name>
<sequence>MYRFCLKPHRFPRNRYYGATLLHYKYSNKSNSVPLRLQFITLLDDTEDPFNLSRRPWLASNNQETLPWKRMYKKPYGTDNLGTYERLVCAVFKAYVLGKASTKGGGNGVKKPLKYSIHRA</sequence>
<dbReference type="EMBL" id="BPLQ01000665">
    <property type="protein sequence ID" value="GIX73887.1"/>
    <property type="molecule type" value="Genomic_DNA"/>
</dbReference>
<dbReference type="Proteomes" id="UP001054837">
    <property type="component" value="Unassembled WGS sequence"/>
</dbReference>
<comment type="caution">
    <text evidence="1">The sequence shown here is derived from an EMBL/GenBank/DDBJ whole genome shotgun (WGS) entry which is preliminary data.</text>
</comment>
<protein>
    <recommendedName>
        <fullName evidence="3">LAGLIDADG homing endonuclease</fullName>
    </recommendedName>
</protein>
<accession>A0AAV4MR06</accession>